<proteinExistence type="predicted"/>
<dbReference type="AlphaFoldDB" id="A0A0F9MFQ3"/>
<accession>A0A0F9MFQ3</accession>
<comment type="caution">
    <text evidence="1">The sequence shown here is derived from an EMBL/GenBank/DDBJ whole genome shotgun (WGS) entry which is preliminary data.</text>
</comment>
<sequence>MGFMWFDDRSKIDYLPIICPICRSKNIYSDGGFGNDIRREFFHGYKCGDCKRLYYKKAKT</sequence>
<name>A0A0F9MFQ3_9ZZZZ</name>
<evidence type="ECO:0000313" key="1">
    <source>
        <dbReference type="EMBL" id="KKN04729.1"/>
    </source>
</evidence>
<organism evidence="1">
    <name type="scientific">marine sediment metagenome</name>
    <dbReference type="NCBI Taxonomy" id="412755"/>
    <lineage>
        <taxon>unclassified sequences</taxon>
        <taxon>metagenomes</taxon>
        <taxon>ecological metagenomes</taxon>
    </lineage>
</organism>
<dbReference type="EMBL" id="LAZR01004882">
    <property type="protein sequence ID" value="KKN04729.1"/>
    <property type="molecule type" value="Genomic_DNA"/>
</dbReference>
<gene>
    <name evidence="1" type="ORF">LCGC14_1094380</name>
</gene>
<reference evidence="1" key="1">
    <citation type="journal article" date="2015" name="Nature">
        <title>Complex archaea that bridge the gap between prokaryotes and eukaryotes.</title>
        <authorList>
            <person name="Spang A."/>
            <person name="Saw J.H."/>
            <person name="Jorgensen S.L."/>
            <person name="Zaremba-Niedzwiedzka K."/>
            <person name="Martijn J."/>
            <person name="Lind A.E."/>
            <person name="van Eijk R."/>
            <person name="Schleper C."/>
            <person name="Guy L."/>
            <person name="Ettema T.J."/>
        </authorList>
    </citation>
    <scope>NUCLEOTIDE SEQUENCE</scope>
</reference>
<protein>
    <submittedName>
        <fullName evidence="1">Uncharacterized protein</fullName>
    </submittedName>
</protein>